<dbReference type="GO" id="GO:0003735">
    <property type="term" value="F:structural constituent of ribosome"/>
    <property type="evidence" value="ECO:0007669"/>
    <property type="project" value="InterPro"/>
</dbReference>
<dbReference type="GO" id="GO:0006412">
    <property type="term" value="P:translation"/>
    <property type="evidence" value="ECO:0007669"/>
    <property type="project" value="InterPro"/>
</dbReference>
<sequence>MPPRLQLLPFQWQRPVAAATATTTNFLSAFLLPQALQQQSRNAHILASLSDTQGAYNKRIRRGRGPASGKGKTSGRGHKGQKQHGKVPAAFNGGQTPEIIVHGERGFNNVHSIDLAPVNLDRIQSWIDQGRIDPTRPITVRELAQSRCIHQTKEGVKLLGRGVEKDDHEVPVDSVLKQPIHIVVSRASASAIAAVEAAGGSVTTRFYTKSAIARIMRREMHPFVSLAWTKESGSEALALAEDGEALTESKVMKEMGYSYRLPDPTKRKDIEYYRDPAHRGYLSHLLKPMEGPSLFFRSPVERKSAAGVRKEKVLPENRLW</sequence>
<dbReference type="EMBL" id="KV878682">
    <property type="protein sequence ID" value="OJJ73766.1"/>
    <property type="molecule type" value="Genomic_DNA"/>
</dbReference>
<gene>
    <name evidence="6" type="ORF">ASPBRDRAFT_149556</name>
</gene>
<dbReference type="InterPro" id="IPR005749">
    <property type="entry name" value="Ribosomal_uL15_bac-type"/>
</dbReference>
<dbReference type="GO" id="GO:0005762">
    <property type="term" value="C:mitochondrial large ribosomal subunit"/>
    <property type="evidence" value="ECO:0007669"/>
    <property type="project" value="TreeGrafter"/>
</dbReference>
<keyword evidence="2" id="KW-0689">Ribosomal protein</keyword>
<feature type="domain" description="Large ribosomal subunit protein uL15/eL18" evidence="5">
    <location>
        <begin position="117"/>
        <end position="203"/>
    </location>
</feature>
<dbReference type="Proteomes" id="UP000184499">
    <property type="component" value="Unassembled WGS sequence"/>
</dbReference>
<evidence type="ECO:0000256" key="4">
    <source>
        <dbReference type="SAM" id="MobiDB-lite"/>
    </source>
</evidence>
<keyword evidence="7" id="KW-1185">Reference proteome</keyword>
<dbReference type="OrthoDB" id="361383at2759"/>
<dbReference type="Pfam" id="PF00828">
    <property type="entry name" value="Ribosomal_L27A"/>
    <property type="match status" value="1"/>
</dbReference>
<dbReference type="InterPro" id="IPR036227">
    <property type="entry name" value="Ribosomal_uL15/eL18_sf"/>
</dbReference>
<dbReference type="OMA" id="VVTRYYT"/>
<dbReference type="PANTHER" id="PTHR12934">
    <property type="entry name" value="50S RIBOSOMAL PROTEIN L15"/>
    <property type="match status" value="1"/>
</dbReference>
<dbReference type="AlphaFoldDB" id="A0A1L9UQD8"/>
<accession>A0A1L9UQD8</accession>
<feature type="compositionally biased region" description="Basic residues" evidence="4">
    <location>
        <begin position="73"/>
        <end position="85"/>
    </location>
</feature>
<protein>
    <recommendedName>
        <fullName evidence="5">Large ribosomal subunit protein uL15/eL18 domain-containing protein</fullName>
    </recommendedName>
</protein>
<dbReference type="InterPro" id="IPR021131">
    <property type="entry name" value="Ribosomal_uL15/eL18"/>
</dbReference>
<dbReference type="Gene3D" id="3.100.10.10">
    <property type="match status" value="1"/>
</dbReference>
<proteinExistence type="inferred from homology"/>
<dbReference type="STRING" id="767769.A0A1L9UQD8"/>
<dbReference type="GeneID" id="93571794"/>
<name>A0A1L9UQD8_ASPBC</name>
<evidence type="ECO:0000256" key="2">
    <source>
        <dbReference type="ARBA" id="ARBA00022980"/>
    </source>
</evidence>
<dbReference type="InterPro" id="IPR030878">
    <property type="entry name" value="Ribosomal_uL15"/>
</dbReference>
<reference evidence="7" key="1">
    <citation type="journal article" date="2017" name="Genome Biol.">
        <title>Comparative genomics reveals high biological diversity and specific adaptations in the industrially and medically important fungal genus Aspergillus.</title>
        <authorList>
            <person name="de Vries R.P."/>
            <person name="Riley R."/>
            <person name="Wiebenga A."/>
            <person name="Aguilar-Osorio G."/>
            <person name="Amillis S."/>
            <person name="Uchima C.A."/>
            <person name="Anderluh G."/>
            <person name="Asadollahi M."/>
            <person name="Askin M."/>
            <person name="Barry K."/>
            <person name="Battaglia E."/>
            <person name="Bayram O."/>
            <person name="Benocci T."/>
            <person name="Braus-Stromeyer S.A."/>
            <person name="Caldana C."/>
            <person name="Canovas D."/>
            <person name="Cerqueira G.C."/>
            <person name="Chen F."/>
            <person name="Chen W."/>
            <person name="Choi C."/>
            <person name="Clum A."/>
            <person name="Dos Santos R.A."/>
            <person name="Damasio A.R."/>
            <person name="Diallinas G."/>
            <person name="Emri T."/>
            <person name="Fekete E."/>
            <person name="Flipphi M."/>
            <person name="Freyberg S."/>
            <person name="Gallo A."/>
            <person name="Gournas C."/>
            <person name="Habgood R."/>
            <person name="Hainaut M."/>
            <person name="Harispe M.L."/>
            <person name="Henrissat B."/>
            <person name="Hilden K.S."/>
            <person name="Hope R."/>
            <person name="Hossain A."/>
            <person name="Karabika E."/>
            <person name="Karaffa L."/>
            <person name="Karanyi Z."/>
            <person name="Krasevec N."/>
            <person name="Kuo A."/>
            <person name="Kusch H."/>
            <person name="LaButti K."/>
            <person name="Lagendijk E.L."/>
            <person name="Lapidus A."/>
            <person name="Levasseur A."/>
            <person name="Lindquist E."/>
            <person name="Lipzen A."/>
            <person name="Logrieco A.F."/>
            <person name="MacCabe A."/>
            <person name="Maekelae M.R."/>
            <person name="Malavazi I."/>
            <person name="Melin P."/>
            <person name="Meyer V."/>
            <person name="Mielnichuk N."/>
            <person name="Miskei M."/>
            <person name="Molnar A.P."/>
            <person name="Mule G."/>
            <person name="Ngan C.Y."/>
            <person name="Orejas M."/>
            <person name="Orosz E."/>
            <person name="Ouedraogo J.P."/>
            <person name="Overkamp K.M."/>
            <person name="Park H.-S."/>
            <person name="Perrone G."/>
            <person name="Piumi F."/>
            <person name="Punt P.J."/>
            <person name="Ram A.F."/>
            <person name="Ramon A."/>
            <person name="Rauscher S."/>
            <person name="Record E."/>
            <person name="Riano-Pachon D.M."/>
            <person name="Robert V."/>
            <person name="Roehrig J."/>
            <person name="Ruller R."/>
            <person name="Salamov A."/>
            <person name="Salih N.S."/>
            <person name="Samson R.A."/>
            <person name="Sandor E."/>
            <person name="Sanguinetti M."/>
            <person name="Schuetze T."/>
            <person name="Sepcic K."/>
            <person name="Shelest E."/>
            <person name="Sherlock G."/>
            <person name="Sophianopoulou V."/>
            <person name="Squina F.M."/>
            <person name="Sun H."/>
            <person name="Susca A."/>
            <person name="Todd R.B."/>
            <person name="Tsang A."/>
            <person name="Unkles S.E."/>
            <person name="van de Wiele N."/>
            <person name="van Rossen-Uffink D."/>
            <person name="Oliveira J.V."/>
            <person name="Vesth T.C."/>
            <person name="Visser J."/>
            <person name="Yu J.-H."/>
            <person name="Zhou M."/>
            <person name="Andersen M.R."/>
            <person name="Archer D.B."/>
            <person name="Baker S.E."/>
            <person name="Benoit I."/>
            <person name="Brakhage A.A."/>
            <person name="Braus G.H."/>
            <person name="Fischer R."/>
            <person name="Frisvad J.C."/>
            <person name="Goldman G.H."/>
            <person name="Houbraken J."/>
            <person name="Oakley B."/>
            <person name="Pocsi I."/>
            <person name="Scazzocchio C."/>
            <person name="Seiboth B."/>
            <person name="vanKuyk P.A."/>
            <person name="Wortman J."/>
            <person name="Dyer P.S."/>
            <person name="Grigoriev I.V."/>
        </authorList>
    </citation>
    <scope>NUCLEOTIDE SEQUENCE [LARGE SCALE GENOMIC DNA]</scope>
    <source>
        <strain evidence="7">CBS 101740 / IMI 381727 / IBT 21946</strain>
    </source>
</reference>
<feature type="region of interest" description="Disordered" evidence="4">
    <location>
        <begin position="56"/>
        <end position="93"/>
    </location>
</feature>
<organism evidence="6 7">
    <name type="scientific">Aspergillus brasiliensis (strain CBS 101740 / IMI 381727 / IBT 21946)</name>
    <dbReference type="NCBI Taxonomy" id="767769"/>
    <lineage>
        <taxon>Eukaryota</taxon>
        <taxon>Fungi</taxon>
        <taxon>Dikarya</taxon>
        <taxon>Ascomycota</taxon>
        <taxon>Pezizomycotina</taxon>
        <taxon>Eurotiomycetes</taxon>
        <taxon>Eurotiomycetidae</taxon>
        <taxon>Eurotiales</taxon>
        <taxon>Aspergillaceae</taxon>
        <taxon>Aspergillus</taxon>
        <taxon>Aspergillus subgen. Circumdati</taxon>
    </lineage>
</organism>
<dbReference type="SUPFAM" id="SSF52080">
    <property type="entry name" value="Ribosomal proteins L15p and L18e"/>
    <property type="match status" value="1"/>
</dbReference>
<comment type="similarity">
    <text evidence="1">Belongs to the universal ribosomal protein uL15 family.</text>
</comment>
<dbReference type="FunFam" id="3.100.10.10:FF:000011">
    <property type="entry name" value="50S ribosomal subunit protein L15"/>
    <property type="match status" value="1"/>
</dbReference>
<dbReference type="PANTHER" id="PTHR12934:SF11">
    <property type="entry name" value="LARGE RIBOSOMAL SUBUNIT PROTEIN UL15M"/>
    <property type="match status" value="1"/>
</dbReference>
<dbReference type="VEuPathDB" id="FungiDB:ASPBRDRAFT_149556"/>
<dbReference type="HAMAP" id="MF_01341">
    <property type="entry name" value="Ribosomal_uL15"/>
    <property type="match status" value="1"/>
</dbReference>
<evidence type="ECO:0000313" key="6">
    <source>
        <dbReference type="EMBL" id="OJJ73766.1"/>
    </source>
</evidence>
<dbReference type="RefSeq" id="XP_067481014.1">
    <property type="nucleotide sequence ID" value="XM_067619306.1"/>
</dbReference>
<evidence type="ECO:0000259" key="5">
    <source>
        <dbReference type="Pfam" id="PF00828"/>
    </source>
</evidence>
<dbReference type="NCBIfam" id="TIGR01071">
    <property type="entry name" value="rplO_bact"/>
    <property type="match status" value="1"/>
</dbReference>
<evidence type="ECO:0000256" key="3">
    <source>
        <dbReference type="ARBA" id="ARBA00023274"/>
    </source>
</evidence>
<keyword evidence="3" id="KW-0687">Ribonucleoprotein</keyword>
<evidence type="ECO:0000313" key="7">
    <source>
        <dbReference type="Proteomes" id="UP000184499"/>
    </source>
</evidence>
<evidence type="ECO:0000256" key="1">
    <source>
        <dbReference type="ARBA" id="ARBA00007320"/>
    </source>
</evidence>